<dbReference type="EMBL" id="CP024964">
    <property type="protein sequence ID" value="ATZ18337.1"/>
    <property type="molecule type" value="Genomic_DNA"/>
</dbReference>
<proteinExistence type="predicted"/>
<gene>
    <name evidence="1" type="ORF">EMELA_v1c08530</name>
</gene>
<reference evidence="1 2" key="1">
    <citation type="submission" date="2017-11" db="EMBL/GenBank/DDBJ databases">
        <title>Genome sequence of Entomoplasma melaleucae M1 (ATCC 49191).</title>
        <authorList>
            <person name="Lo W.-S."/>
            <person name="Gasparich G.E."/>
            <person name="Kuo C.-H."/>
        </authorList>
    </citation>
    <scope>NUCLEOTIDE SEQUENCE [LARGE SCALE GENOMIC DNA]</scope>
    <source>
        <strain evidence="1 2">M1</strain>
    </source>
</reference>
<accession>A0A2K8NX28</accession>
<keyword evidence="2" id="KW-1185">Reference proteome</keyword>
<dbReference type="KEGG" id="eml:EMELA_v1c08530"/>
<dbReference type="Proteomes" id="UP000231896">
    <property type="component" value="Chromosome"/>
</dbReference>
<dbReference type="STRING" id="1408435.GCA_000685885_00005"/>
<name>A0A2K8NX28_9MOLU</name>
<sequence>MKKSVIFLQQKQRIKLIPLSISSRDEIEIRVKKIFVNVMDITTYFLK</sequence>
<dbReference type="RefSeq" id="WP_156932095.1">
    <property type="nucleotide sequence ID" value="NZ_CP024964.1"/>
</dbReference>
<organism evidence="1 2">
    <name type="scientific">Mesoplasma melaleucae</name>
    <dbReference type="NCBI Taxonomy" id="81459"/>
    <lineage>
        <taxon>Bacteria</taxon>
        <taxon>Bacillati</taxon>
        <taxon>Mycoplasmatota</taxon>
        <taxon>Mollicutes</taxon>
        <taxon>Entomoplasmatales</taxon>
        <taxon>Entomoplasmataceae</taxon>
        <taxon>Mesoplasma</taxon>
    </lineage>
</organism>
<dbReference type="AlphaFoldDB" id="A0A2K8NX28"/>
<evidence type="ECO:0000313" key="1">
    <source>
        <dbReference type="EMBL" id="ATZ18337.1"/>
    </source>
</evidence>
<protein>
    <submittedName>
        <fullName evidence="1">Uncharacterized protein</fullName>
    </submittedName>
</protein>
<evidence type="ECO:0000313" key="2">
    <source>
        <dbReference type="Proteomes" id="UP000231896"/>
    </source>
</evidence>